<name>A0A1Y1VSE6_9FUNG</name>
<proteinExistence type="predicted"/>
<keyword evidence="4" id="KW-1185">Reference proteome</keyword>
<accession>A0A1Y1VSE6</accession>
<comment type="caution">
    <text evidence="3">The sequence shown here is derived from an EMBL/GenBank/DDBJ whole genome shotgun (WGS) entry which is preliminary data.</text>
</comment>
<dbReference type="SUPFAM" id="SSF53474">
    <property type="entry name" value="alpha/beta-Hydrolases"/>
    <property type="match status" value="1"/>
</dbReference>
<dbReference type="EMBL" id="MCFE01001249">
    <property type="protein sequence ID" value="ORX63955.1"/>
    <property type="molecule type" value="Genomic_DNA"/>
</dbReference>
<dbReference type="OrthoDB" id="408631at2759"/>
<dbReference type="Proteomes" id="UP000193498">
    <property type="component" value="Unassembled WGS sequence"/>
</dbReference>
<dbReference type="Gene3D" id="3.40.50.1820">
    <property type="entry name" value="alpha/beta hydrolase"/>
    <property type="match status" value="1"/>
</dbReference>
<gene>
    <name evidence="3" type="ORF">K493DRAFT_249596</name>
</gene>
<feature type="domain" description="Alpha/beta hydrolase fold-3" evidence="2">
    <location>
        <begin position="87"/>
        <end position="303"/>
    </location>
</feature>
<dbReference type="PANTHER" id="PTHR48081:SF8">
    <property type="entry name" value="ALPHA_BETA HYDROLASE FOLD-3 DOMAIN-CONTAINING PROTEIN-RELATED"/>
    <property type="match status" value="1"/>
</dbReference>
<dbReference type="Pfam" id="PF07859">
    <property type="entry name" value="Abhydrolase_3"/>
    <property type="match status" value="1"/>
</dbReference>
<dbReference type="InParanoid" id="A0A1Y1VSE6"/>
<dbReference type="AlphaFoldDB" id="A0A1Y1VSE6"/>
<protein>
    <submittedName>
        <fullName evidence="3">Alpha/beta-hydrolase</fullName>
    </submittedName>
</protein>
<dbReference type="InterPro" id="IPR013094">
    <property type="entry name" value="AB_hydrolase_3"/>
</dbReference>
<reference evidence="3 4" key="1">
    <citation type="submission" date="2016-07" db="EMBL/GenBank/DDBJ databases">
        <title>Pervasive Adenine N6-methylation of Active Genes in Fungi.</title>
        <authorList>
            <consortium name="DOE Joint Genome Institute"/>
            <person name="Mondo S.J."/>
            <person name="Dannebaum R.O."/>
            <person name="Kuo R.C."/>
            <person name="Labutti K."/>
            <person name="Haridas S."/>
            <person name="Kuo A."/>
            <person name="Salamov A."/>
            <person name="Ahrendt S.R."/>
            <person name="Lipzen A."/>
            <person name="Sullivan W."/>
            <person name="Andreopoulos W.B."/>
            <person name="Clum A."/>
            <person name="Lindquist E."/>
            <person name="Daum C."/>
            <person name="Ramamoorthy G.K."/>
            <person name="Gryganskyi A."/>
            <person name="Culley D."/>
            <person name="Magnuson J.K."/>
            <person name="James T.Y."/>
            <person name="O'Malley M.A."/>
            <person name="Stajich J.E."/>
            <person name="Spatafora J.W."/>
            <person name="Visel A."/>
            <person name="Grigoriev I.V."/>
        </authorList>
    </citation>
    <scope>NUCLEOTIDE SEQUENCE [LARGE SCALE GENOMIC DNA]</scope>
    <source>
        <strain evidence="3 4">CBS 931.73</strain>
    </source>
</reference>
<dbReference type="GO" id="GO:0016787">
    <property type="term" value="F:hydrolase activity"/>
    <property type="evidence" value="ECO:0007669"/>
    <property type="project" value="UniProtKB-KW"/>
</dbReference>
<organism evidence="3 4">
    <name type="scientific">Basidiobolus meristosporus CBS 931.73</name>
    <dbReference type="NCBI Taxonomy" id="1314790"/>
    <lineage>
        <taxon>Eukaryota</taxon>
        <taxon>Fungi</taxon>
        <taxon>Fungi incertae sedis</taxon>
        <taxon>Zoopagomycota</taxon>
        <taxon>Entomophthoromycotina</taxon>
        <taxon>Basidiobolomycetes</taxon>
        <taxon>Basidiobolales</taxon>
        <taxon>Basidiobolaceae</taxon>
        <taxon>Basidiobolus</taxon>
    </lineage>
</organism>
<keyword evidence="1 3" id="KW-0378">Hydrolase</keyword>
<dbReference type="FunCoup" id="A0A1Y1VSE6">
    <property type="interactions" value="139"/>
</dbReference>
<dbReference type="InterPro" id="IPR050300">
    <property type="entry name" value="GDXG_lipolytic_enzyme"/>
</dbReference>
<dbReference type="PANTHER" id="PTHR48081">
    <property type="entry name" value="AB HYDROLASE SUPERFAMILY PROTEIN C4A8.06C"/>
    <property type="match status" value="1"/>
</dbReference>
<evidence type="ECO:0000259" key="2">
    <source>
        <dbReference type="Pfam" id="PF07859"/>
    </source>
</evidence>
<evidence type="ECO:0000313" key="3">
    <source>
        <dbReference type="EMBL" id="ORX63955.1"/>
    </source>
</evidence>
<dbReference type="STRING" id="1314790.A0A1Y1VSE6"/>
<dbReference type="InterPro" id="IPR029058">
    <property type="entry name" value="AB_hydrolase_fold"/>
</dbReference>
<evidence type="ECO:0000313" key="4">
    <source>
        <dbReference type="Proteomes" id="UP000193498"/>
    </source>
</evidence>
<sequence length="332" mass="36933">MPAFDLEDLEASVAEWEEFRKSLPPTVFGPDFLSFREKTDTASHLARFHDRSGFTTREQFIPVRDAKIKVRIYEPNLPSGSGPYPLVMLYHGGGFFAGNLDTEDRGACEICVGVKAVVVDVEYRLAPEHKFPIPVNDCFDALQWALANANELDVDVTKVVTTGTSAGGSLALAVALMDLDSGHRRIHFIAAIHPITCHVNHYPEKYKNDFRSIVTNADADVFNIQGVNLVNKLYLRDEQVDGANPYYSMLLATNLSSLPPTYIVVGGKDPLRDDGVVLAKELLEVGVPCELDIYRGYPHGFMMFPLSITNPHYRTWVEKISNAVNKTSKSRV</sequence>
<evidence type="ECO:0000256" key="1">
    <source>
        <dbReference type="ARBA" id="ARBA00022801"/>
    </source>
</evidence>